<dbReference type="RefSeq" id="WP_306850375.1">
    <property type="nucleotide sequence ID" value="NZ_JAUSSK010000003.1"/>
</dbReference>
<gene>
    <name evidence="1" type="ORF">J2T07_002479</name>
</gene>
<comment type="caution">
    <text evidence="1">The sequence shown here is derived from an EMBL/GenBank/DDBJ whole genome shotgun (WGS) entry which is preliminary data.</text>
</comment>
<keyword evidence="2" id="KW-1185">Reference proteome</keyword>
<protein>
    <submittedName>
        <fullName evidence="1">Uncharacterized protein</fullName>
    </submittedName>
</protein>
<name>A0ABT9SZ68_9GAMM</name>
<accession>A0ABT9SZ68</accession>
<proteinExistence type="predicted"/>
<organism evidence="1 2">
    <name type="scientific">Luteibacter jiangsuensis</name>
    <dbReference type="NCBI Taxonomy" id="637577"/>
    <lineage>
        <taxon>Bacteria</taxon>
        <taxon>Pseudomonadati</taxon>
        <taxon>Pseudomonadota</taxon>
        <taxon>Gammaproteobacteria</taxon>
        <taxon>Lysobacterales</taxon>
        <taxon>Rhodanobacteraceae</taxon>
        <taxon>Luteibacter</taxon>
    </lineage>
</organism>
<sequence length="114" mass="11891">MIPTSVDIFSDTAELLLGTVVSTRAALLIRGARAVLVPSVELVDAGATVEIYSPGLEKLLDLKVGGWVGGPASYFDMVEVTGILAEATTRIGALSLSGLSRLILERDGDVHVVI</sequence>
<dbReference type="EMBL" id="JAUSSK010000003">
    <property type="protein sequence ID" value="MDQ0010289.1"/>
    <property type="molecule type" value="Genomic_DNA"/>
</dbReference>
<reference evidence="1 2" key="1">
    <citation type="submission" date="2023-07" db="EMBL/GenBank/DDBJ databases">
        <title>Sorghum-associated microbial communities from plants grown in Nebraska, USA.</title>
        <authorList>
            <person name="Schachtman D."/>
        </authorList>
    </citation>
    <scope>NUCLEOTIDE SEQUENCE [LARGE SCALE GENOMIC DNA]</scope>
    <source>
        <strain evidence="1 2">CC60</strain>
    </source>
</reference>
<dbReference type="Proteomes" id="UP001237737">
    <property type="component" value="Unassembled WGS sequence"/>
</dbReference>
<evidence type="ECO:0000313" key="1">
    <source>
        <dbReference type="EMBL" id="MDQ0010289.1"/>
    </source>
</evidence>
<evidence type="ECO:0000313" key="2">
    <source>
        <dbReference type="Proteomes" id="UP001237737"/>
    </source>
</evidence>